<dbReference type="InterPro" id="IPR036388">
    <property type="entry name" value="WH-like_DNA-bd_sf"/>
</dbReference>
<evidence type="ECO:0000256" key="5">
    <source>
        <dbReference type="PROSITE-ProRule" id="PRU01091"/>
    </source>
</evidence>
<dbReference type="InterPro" id="IPR011990">
    <property type="entry name" value="TPR-like_helical_dom_sf"/>
</dbReference>
<dbReference type="InterPro" id="IPR001867">
    <property type="entry name" value="OmpR/PhoB-type_DNA-bd"/>
</dbReference>
<evidence type="ECO:0000256" key="2">
    <source>
        <dbReference type="ARBA" id="ARBA00023015"/>
    </source>
</evidence>
<feature type="region of interest" description="Disordered" evidence="6">
    <location>
        <begin position="393"/>
        <end position="431"/>
    </location>
</feature>
<dbReference type="SMART" id="SM00382">
    <property type="entry name" value="AAA"/>
    <property type="match status" value="1"/>
</dbReference>
<reference evidence="8 9" key="1">
    <citation type="submission" date="2019-02" db="EMBL/GenBank/DDBJ databases">
        <title>Jishengella sp. nov., isolated from a root of Zingiber montanum.</title>
        <authorList>
            <person name="Kuncharoen N."/>
            <person name="Kudo T."/>
            <person name="Masahiro Y."/>
            <person name="Ohkuma M."/>
            <person name="Tanasupawat S."/>
        </authorList>
    </citation>
    <scope>NUCLEOTIDE SEQUENCE [LARGE SCALE GENOMIC DNA]</scope>
    <source>
        <strain evidence="8 9">PLAI 1-1</strain>
    </source>
</reference>
<evidence type="ECO:0000259" key="7">
    <source>
        <dbReference type="PROSITE" id="PS51755"/>
    </source>
</evidence>
<feature type="domain" description="OmpR/PhoB-type" evidence="7">
    <location>
        <begin position="140"/>
        <end position="243"/>
    </location>
</feature>
<feature type="compositionally biased region" description="Low complexity" evidence="6">
    <location>
        <begin position="33"/>
        <end position="65"/>
    </location>
</feature>
<dbReference type="InterPro" id="IPR003593">
    <property type="entry name" value="AAA+_ATPase"/>
</dbReference>
<dbReference type="Pfam" id="PF03704">
    <property type="entry name" value="BTAD"/>
    <property type="match status" value="1"/>
</dbReference>
<sequence length="1196" mass="128274">MFTPVRRNGWAGCRRPVHVGRAAGRHRRQITVPSSALSCSSRPGSRSRCGRSPSRSGSCTASSWRSRCRRAAHTPRRPSPRAPAGRAAGCPSSRSSCTCHLLTRRCRHPGRTTLPSRSWSASCQYLVTDLVPHWKTAIFGSTAGRGSGGSVSTVVLLGQVRVCHSHVEVDLGPPKRRAVFAALAADPAVPVPVSVLVRRVWDDEPPAAARDALYVHVMHLRRALAGEDAPRLVRARDGYQLDIDPDAVDLHRFIRIIDAAAALHDDPSRQAAQLRAALDLWRGAPFAGLPGAWFDRIREDLRRQHLSAIVTWAGCELRLGEHRRVLAEVPRLAAEQPLVEPLVAVTMRALCRAGRTAEALESYANTRALLAERLGVEPGSELRELHLAILRGTDRDDGPGAPVPLESTSGARGTLSTPHPPAGPPPTPTVPRQLPPAPELFVGRHTEMELLGRLGKLTMICGMAGVGKTALALNWAHRQAPAFPDGQLYVNLRGWDEEPALTPQTALVHLLTGLGVPAHQVPADVELAASMFRTMTAARQVLVLLDNAGSAEQVRQLLPAGPGCRVVVTGRERLAGLVAQNGATEIDIDVLDIAEASTLLERVLGGPRPGIAELARACGQLPLALRIAGATVVSGARVPVDVLVERLNSDQRLGALAIHHDASATVQRAFDHSYAALDPLTQRLFRLLGNLPVTSFSAGLAGALLEAPVDDGLERLVAAHLLLRVADDRYTFHDLLKEYARDRAARSDSDDVRQASIRRGYDWFLRRARSAAHILYPQLVRLEPEPEPVFAEAADAVLWLRTEEPQLAEMIVAAESRGESAMGWRLADSLRGHFMSSRNLVLWDQLIGIGLAAAQAQGDVRAQAAMHLAAGVARVVAGQHDDAVEHCRRAATLSEQAGWTVGLSSALTTLGVRHAHLGDTAEAARCTELALTASRSAGRLASVAINLNNLAAINIQLGRFAIAGQQLAEALRLHTGAGTRRGAASVMVNLGSLHYAQGRPERAERYLRHSADIYHGLADREGAASALSHLALVQLLLVRPGQALHSARSALAAVRGTGDPHTEALALISLATVHGRYGRHHGSLLYLRRALRLAEDTADRQWVCLALLGTAEAQLAVGLSTAAAVTARRALDLARSASYTGYEGQALAMLGRVMLVHGAPEDAVDFALRAVDVQRRTGHRLGLARSLRLLAQARAA</sequence>
<keyword evidence="4" id="KW-0804">Transcription</keyword>
<evidence type="ECO:0000313" key="8">
    <source>
        <dbReference type="EMBL" id="TCB96823.1"/>
    </source>
</evidence>
<feature type="compositionally biased region" description="Pro residues" evidence="6">
    <location>
        <begin position="418"/>
        <end position="431"/>
    </location>
</feature>
<dbReference type="OrthoDB" id="7628974at2"/>
<dbReference type="Gene3D" id="3.40.50.300">
    <property type="entry name" value="P-loop containing nucleotide triphosphate hydrolases"/>
    <property type="match status" value="1"/>
</dbReference>
<dbReference type="GO" id="GO:0043531">
    <property type="term" value="F:ADP binding"/>
    <property type="evidence" value="ECO:0007669"/>
    <property type="project" value="InterPro"/>
</dbReference>
<dbReference type="SMART" id="SM00862">
    <property type="entry name" value="Trans_reg_C"/>
    <property type="match status" value="1"/>
</dbReference>
<keyword evidence="2" id="KW-0805">Transcription regulation</keyword>
<dbReference type="AlphaFoldDB" id="A0A4R0GKD1"/>
<dbReference type="SUPFAM" id="SSF48452">
    <property type="entry name" value="TPR-like"/>
    <property type="match status" value="3"/>
</dbReference>
<dbReference type="PANTHER" id="PTHR35807">
    <property type="entry name" value="TRANSCRIPTIONAL REGULATOR REDD-RELATED"/>
    <property type="match status" value="1"/>
</dbReference>
<evidence type="ECO:0000256" key="6">
    <source>
        <dbReference type="SAM" id="MobiDB-lite"/>
    </source>
</evidence>
<dbReference type="PROSITE" id="PS51755">
    <property type="entry name" value="OMPR_PHOB"/>
    <property type="match status" value="1"/>
</dbReference>
<dbReference type="Gene3D" id="1.25.40.10">
    <property type="entry name" value="Tetratricopeptide repeat domain"/>
    <property type="match status" value="3"/>
</dbReference>
<dbReference type="InterPro" id="IPR002182">
    <property type="entry name" value="NB-ARC"/>
</dbReference>
<proteinExistence type="inferred from homology"/>
<accession>A0A4R0GKD1</accession>
<dbReference type="GO" id="GO:0000160">
    <property type="term" value="P:phosphorelay signal transduction system"/>
    <property type="evidence" value="ECO:0007669"/>
    <property type="project" value="InterPro"/>
</dbReference>
<feature type="compositionally biased region" description="Polar residues" evidence="6">
    <location>
        <begin position="406"/>
        <end position="416"/>
    </location>
</feature>
<dbReference type="Gene3D" id="1.10.10.10">
    <property type="entry name" value="Winged helix-like DNA-binding domain superfamily/Winged helix DNA-binding domain"/>
    <property type="match status" value="1"/>
</dbReference>
<dbReference type="SUPFAM" id="SSF46894">
    <property type="entry name" value="C-terminal effector domain of the bipartite response regulators"/>
    <property type="match status" value="1"/>
</dbReference>
<feature type="region of interest" description="Disordered" evidence="6">
    <location>
        <begin position="21"/>
        <end position="95"/>
    </location>
</feature>
<dbReference type="PRINTS" id="PR00364">
    <property type="entry name" value="DISEASERSIST"/>
</dbReference>
<dbReference type="Proteomes" id="UP000292274">
    <property type="component" value="Unassembled WGS sequence"/>
</dbReference>
<dbReference type="InterPro" id="IPR005158">
    <property type="entry name" value="BTAD"/>
</dbReference>
<dbReference type="SMART" id="SM01043">
    <property type="entry name" value="BTAD"/>
    <property type="match status" value="1"/>
</dbReference>
<dbReference type="Pfam" id="PF00931">
    <property type="entry name" value="NB-ARC"/>
    <property type="match status" value="1"/>
</dbReference>
<name>A0A4R0GKD1_9ACTN</name>
<dbReference type="InterPro" id="IPR019734">
    <property type="entry name" value="TPR_rpt"/>
</dbReference>
<dbReference type="InterPro" id="IPR051677">
    <property type="entry name" value="AfsR-DnrI-RedD_regulator"/>
</dbReference>
<evidence type="ECO:0000256" key="1">
    <source>
        <dbReference type="ARBA" id="ARBA00005820"/>
    </source>
</evidence>
<feature type="DNA-binding region" description="OmpR/PhoB-type" evidence="5">
    <location>
        <begin position="140"/>
        <end position="243"/>
    </location>
</feature>
<dbReference type="GO" id="GO:0006355">
    <property type="term" value="P:regulation of DNA-templated transcription"/>
    <property type="evidence" value="ECO:0007669"/>
    <property type="project" value="InterPro"/>
</dbReference>
<evidence type="ECO:0000256" key="4">
    <source>
        <dbReference type="ARBA" id="ARBA00023163"/>
    </source>
</evidence>
<feature type="compositionally biased region" description="Basic residues" evidence="6">
    <location>
        <begin position="66"/>
        <end position="79"/>
    </location>
</feature>
<dbReference type="PANTHER" id="PTHR35807:SF1">
    <property type="entry name" value="TRANSCRIPTIONAL REGULATOR REDD"/>
    <property type="match status" value="1"/>
</dbReference>
<organism evidence="8 9">
    <name type="scientific">Micromonospora zingiberis</name>
    <dbReference type="NCBI Taxonomy" id="2053011"/>
    <lineage>
        <taxon>Bacteria</taxon>
        <taxon>Bacillati</taxon>
        <taxon>Actinomycetota</taxon>
        <taxon>Actinomycetes</taxon>
        <taxon>Micromonosporales</taxon>
        <taxon>Micromonosporaceae</taxon>
        <taxon>Micromonospora</taxon>
    </lineage>
</organism>
<keyword evidence="3 5" id="KW-0238">DNA-binding</keyword>
<evidence type="ECO:0000256" key="3">
    <source>
        <dbReference type="ARBA" id="ARBA00023125"/>
    </source>
</evidence>
<dbReference type="GO" id="GO:0003677">
    <property type="term" value="F:DNA binding"/>
    <property type="evidence" value="ECO:0007669"/>
    <property type="project" value="UniProtKB-UniRule"/>
</dbReference>
<dbReference type="SUPFAM" id="SSF52540">
    <property type="entry name" value="P-loop containing nucleoside triphosphate hydrolases"/>
    <property type="match status" value="1"/>
</dbReference>
<dbReference type="InterPro" id="IPR027417">
    <property type="entry name" value="P-loop_NTPase"/>
</dbReference>
<dbReference type="InterPro" id="IPR016032">
    <property type="entry name" value="Sig_transdc_resp-reg_C-effctor"/>
</dbReference>
<keyword evidence="9" id="KW-1185">Reference proteome</keyword>
<comment type="similarity">
    <text evidence="1">Belongs to the AfsR/DnrI/RedD regulatory family.</text>
</comment>
<dbReference type="SMART" id="SM00028">
    <property type="entry name" value="TPR"/>
    <property type="match status" value="6"/>
</dbReference>
<comment type="caution">
    <text evidence="8">The sequence shown here is derived from an EMBL/GenBank/DDBJ whole genome shotgun (WGS) entry which is preliminary data.</text>
</comment>
<protein>
    <submittedName>
        <fullName evidence="8">Tetratricopeptide repeat protein</fullName>
    </submittedName>
</protein>
<dbReference type="EMBL" id="SJJR01000008">
    <property type="protein sequence ID" value="TCB96823.1"/>
    <property type="molecule type" value="Genomic_DNA"/>
</dbReference>
<dbReference type="Pfam" id="PF13424">
    <property type="entry name" value="TPR_12"/>
    <property type="match status" value="1"/>
</dbReference>
<evidence type="ECO:0000313" key="9">
    <source>
        <dbReference type="Proteomes" id="UP000292274"/>
    </source>
</evidence>
<dbReference type="CDD" id="cd15831">
    <property type="entry name" value="BTAD"/>
    <property type="match status" value="1"/>
</dbReference>
<gene>
    <name evidence="8" type="ORF">E0H26_14525</name>
</gene>